<feature type="compositionally biased region" description="Basic and acidic residues" evidence="1">
    <location>
        <begin position="17"/>
        <end position="29"/>
    </location>
</feature>
<evidence type="ECO:0000259" key="2">
    <source>
        <dbReference type="Pfam" id="PF14021"/>
    </source>
</evidence>
<reference evidence="3 4" key="1">
    <citation type="submission" date="2021-03" db="EMBL/GenBank/DDBJ databases">
        <authorList>
            <person name="Kanchanasin P."/>
            <person name="Saeng-In P."/>
            <person name="Phongsopitanun W."/>
            <person name="Yuki M."/>
            <person name="Kudo T."/>
            <person name="Ohkuma M."/>
            <person name="Tanasupawat S."/>
        </authorList>
    </citation>
    <scope>NUCLEOTIDE SEQUENCE [LARGE SCALE GENOMIC DNA]</scope>
    <source>
        <strain evidence="3 4">L46</strain>
    </source>
</reference>
<evidence type="ECO:0000313" key="4">
    <source>
        <dbReference type="Proteomes" id="UP000666915"/>
    </source>
</evidence>
<feature type="region of interest" description="Disordered" evidence="1">
    <location>
        <begin position="1"/>
        <end position="33"/>
    </location>
</feature>
<evidence type="ECO:0000313" key="3">
    <source>
        <dbReference type="EMBL" id="MBO2444043.1"/>
    </source>
</evidence>
<evidence type="ECO:0000256" key="1">
    <source>
        <dbReference type="SAM" id="MobiDB-lite"/>
    </source>
</evidence>
<dbReference type="Proteomes" id="UP000666915">
    <property type="component" value="Unassembled WGS sequence"/>
</dbReference>
<dbReference type="RefSeq" id="WP_208272346.1">
    <property type="nucleotide sequence ID" value="NZ_BAAAGM010000020.1"/>
</dbReference>
<dbReference type="InterPro" id="IPR025331">
    <property type="entry name" value="TNT"/>
</dbReference>
<feature type="domain" description="TNT" evidence="2">
    <location>
        <begin position="217"/>
        <end position="307"/>
    </location>
</feature>
<name>A0ABS3RCT6_9ACTN</name>
<organism evidence="3 4">
    <name type="scientific">Actinomadura nitritigenes</name>
    <dbReference type="NCBI Taxonomy" id="134602"/>
    <lineage>
        <taxon>Bacteria</taxon>
        <taxon>Bacillati</taxon>
        <taxon>Actinomycetota</taxon>
        <taxon>Actinomycetes</taxon>
        <taxon>Streptosporangiales</taxon>
        <taxon>Thermomonosporaceae</taxon>
        <taxon>Actinomadura</taxon>
    </lineage>
</organism>
<dbReference type="EMBL" id="JAGEOK010000040">
    <property type="protein sequence ID" value="MBO2444043.1"/>
    <property type="molecule type" value="Genomic_DNA"/>
</dbReference>
<proteinExistence type="predicted"/>
<dbReference type="Pfam" id="PF14021">
    <property type="entry name" value="TNT"/>
    <property type="match status" value="1"/>
</dbReference>
<comment type="caution">
    <text evidence="3">The sequence shown here is derived from an EMBL/GenBank/DDBJ whole genome shotgun (WGS) entry which is preliminary data.</text>
</comment>
<accession>A0ABS3RCT6</accession>
<keyword evidence="4" id="KW-1185">Reference proteome</keyword>
<gene>
    <name evidence="3" type="ORF">J4557_41645</name>
</gene>
<protein>
    <submittedName>
        <fullName evidence="3">Glycohydrolase toxin TNT-related protein</fullName>
    </submittedName>
</protein>
<sequence>MTADPPAAPQDGSGASEDEHAAPQDEHDLTGALAPESPILFYRARRLLGDWTRDAADRFRVGRPEDGCWSVLRAGDGWRSVRTDGGRPTAGEVRETARAAVAHAVGGLLTEAGTGLNPKVFQMAGIIRPAPDDLTDRGPWYLTETGERLRAESEGAPRPGPEVPCVALERLLGREPGYFALRREPAPERGGFVTVHRVFELAAHDQLPGGPSEPAETLPEGTVLDGYGDTGQVFLYEPGTPFHKRGMQGMPEMYEHRFYEVRRPLHVHPAFPLEHTIVPRGRTTGTGRGFYLVDSIAGLLRDGALAETTGPREEAAP</sequence>